<protein>
    <submittedName>
        <fullName evidence="3">Glycosyltransferase, group 1 family protein</fullName>
    </submittedName>
</protein>
<evidence type="ECO:0000259" key="1">
    <source>
        <dbReference type="Pfam" id="PF00534"/>
    </source>
</evidence>
<keyword evidence="4" id="KW-1185">Reference proteome</keyword>
<comment type="caution">
    <text evidence="3">The sequence shown here is derived from an EMBL/GenBank/DDBJ whole genome shotgun (WGS) entry which is preliminary data.</text>
</comment>
<dbReference type="AlphaFoldDB" id="U7V339"/>
<dbReference type="PATRIC" id="fig|1319815.3.peg.2570"/>
<dbReference type="Gene3D" id="3.40.50.2000">
    <property type="entry name" value="Glycogen Phosphorylase B"/>
    <property type="match status" value="2"/>
</dbReference>
<sequence length="362" mass="42065">MRKVAIIHDWLVNYGGAERVVEAFLEIYPNADIYTLVYDEKKIGATFSKEKVKTTFIQKFPKATKIYTKLLPFMPYAFEELDLSEYDLVISSSSCCAKGVVTGPNTKHISYIHSPMRYAWDLYHDYKKRSGKLTSFFMSIFMKNLRQWDYTSSQRIDIILANSNYVAKRINKFWNRECQVVYPPVDIDRLSPNGKESEDFYVVFSRFVSYKRIDLAIEACKKLNRKLVVIGDGEQRDYLKSLANNNITFTGRISDEEVKDYLQRCKAMIFCAEEDFGIIPLEAQACGRPVIAYGKGGALETIEDKITGIFFDKQEIESVIEGILKFEKLKLCTRKIHEHAMKFSRERFKKEIERVVKNGLFK</sequence>
<dbReference type="EMBL" id="AXZF01000146">
    <property type="protein sequence ID" value="ERT66127.1"/>
    <property type="molecule type" value="Genomic_DNA"/>
</dbReference>
<organism evidence="3 4">
    <name type="scientific">Cetobacterium somerae ATCC BAA-474</name>
    <dbReference type="NCBI Taxonomy" id="1319815"/>
    <lineage>
        <taxon>Bacteria</taxon>
        <taxon>Fusobacteriati</taxon>
        <taxon>Fusobacteriota</taxon>
        <taxon>Fusobacteriia</taxon>
        <taxon>Fusobacteriales</taxon>
        <taxon>Fusobacteriaceae</taxon>
        <taxon>Cetobacterium</taxon>
    </lineage>
</organism>
<keyword evidence="3" id="KW-0808">Transferase</keyword>
<evidence type="ECO:0000313" key="3">
    <source>
        <dbReference type="EMBL" id="ERT66127.1"/>
    </source>
</evidence>
<evidence type="ECO:0000259" key="2">
    <source>
        <dbReference type="Pfam" id="PF13439"/>
    </source>
</evidence>
<dbReference type="RefSeq" id="WP_023052213.1">
    <property type="nucleotide sequence ID" value="NZ_CP173065.2"/>
</dbReference>
<dbReference type="Proteomes" id="UP000017081">
    <property type="component" value="Unassembled WGS sequence"/>
</dbReference>
<dbReference type="STRING" id="1319815.HMPREF0202_02685"/>
<dbReference type="PANTHER" id="PTHR45947:SF3">
    <property type="entry name" value="SULFOQUINOVOSYL TRANSFERASE SQD2"/>
    <property type="match status" value="1"/>
</dbReference>
<name>U7V339_9FUSO</name>
<feature type="domain" description="Glycosyl transferase family 1" evidence="1">
    <location>
        <begin position="195"/>
        <end position="335"/>
    </location>
</feature>
<evidence type="ECO:0000313" key="4">
    <source>
        <dbReference type="Proteomes" id="UP000017081"/>
    </source>
</evidence>
<proteinExistence type="predicted"/>
<dbReference type="InterPro" id="IPR028098">
    <property type="entry name" value="Glyco_trans_4-like_N"/>
</dbReference>
<dbReference type="GO" id="GO:0016757">
    <property type="term" value="F:glycosyltransferase activity"/>
    <property type="evidence" value="ECO:0007669"/>
    <property type="project" value="InterPro"/>
</dbReference>
<dbReference type="InterPro" id="IPR050194">
    <property type="entry name" value="Glycosyltransferase_grp1"/>
</dbReference>
<dbReference type="InterPro" id="IPR001296">
    <property type="entry name" value="Glyco_trans_1"/>
</dbReference>
<dbReference type="SUPFAM" id="SSF53756">
    <property type="entry name" value="UDP-Glycosyltransferase/glycogen phosphorylase"/>
    <property type="match status" value="1"/>
</dbReference>
<feature type="domain" description="Glycosyltransferase subfamily 4-like N-terminal" evidence="2">
    <location>
        <begin position="14"/>
        <end position="189"/>
    </location>
</feature>
<dbReference type="Pfam" id="PF00534">
    <property type="entry name" value="Glycos_transf_1"/>
    <property type="match status" value="1"/>
</dbReference>
<dbReference type="eggNOG" id="COG0438">
    <property type="taxonomic scope" value="Bacteria"/>
</dbReference>
<reference evidence="3 4" key="1">
    <citation type="submission" date="2013-08" db="EMBL/GenBank/DDBJ databases">
        <authorList>
            <person name="Weinstock G."/>
            <person name="Sodergren E."/>
            <person name="Wylie T."/>
            <person name="Fulton L."/>
            <person name="Fulton R."/>
            <person name="Fronick C."/>
            <person name="O'Laughlin M."/>
            <person name="Godfrey J."/>
            <person name="Miner T."/>
            <person name="Herter B."/>
            <person name="Appelbaum E."/>
            <person name="Cordes M."/>
            <person name="Lek S."/>
            <person name="Wollam A."/>
            <person name="Pepin K.H."/>
            <person name="Palsikar V.B."/>
            <person name="Mitreva M."/>
            <person name="Wilson R.K."/>
        </authorList>
    </citation>
    <scope>NUCLEOTIDE SEQUENCE [LARGE SCALE GENOMIC DNA]</scope>
    <source>
        <strain evidence="3 4">ATCC BAA-474</strain>
    </source>
</reference>
<gene>
    <name evidence="3" type="ORF">HMPREF0202_02685</name>
</gene>
<dbReference type="HOGENOM" id="CLU_041001_0_0_0"/>
<accession>U7V339</accession>
<dbReference type="Pfam" id="PF13439">
    <property type="entry name" value="Glyco_transf_4"/>
    <property type="match status" value="1"/>
</dbReference>
<dbReference type="PANTHER" id="PTHR45947">
    <property type="entry name" value="SULFOQUINOVOSYL TRANSFERASE SQD2"/>
    <property type="match status" value="1"/>
</dbReference>